<name>A0A0W8G9N4_9ZZZZ</name>
<dbReference type="FunFam" id="3.40.50.300:FF:000134">
    <property type="entry name" value="Iron-enterobactin ABC transporter ATP-binding protein"/>
    <property type="match status" value="1"/>
</dbReference>
<evidence type="ECO:0000256" key="2">
    <source>
        <dbReference type="ARBA" id="ARBA00022741"/>
    </source>
</evidence>
<sequence>MKLCARDLDVGYRDRLVLSQVAFDLAPGEILAVLGRNGVGKTTLLRTLNAMLPARGGAVLVEDADILDMSSRQIARTMGYVPQRSEAGRLTAFDAILLGRVPHLRFAVRQEDLQVVDAAIRRLGLEELALRNLDRMSGGELQKVCIARALVQEPSVLLLDEPTSSLDLKNQMEILNLVREVAQGHGVGVVMTMHDLSAALRFADRFLFLKKGRVLSVCDREGLSPEVIGEAYGVPVCIEWIRGCPVVIPEN</sequence>
<dbReference type="SUPFAM" id="SSF52540">
    <property type="entry name" value="P-loop containing nucleoside triphosphate hydrolases"/>
    <property type="match status" value="1"/>
</dbReference>
<dbReference type="GO" id="GO:0016887">
    <property type="term" value="F:ATP hydrolysis activity"/>
    <property type="evidence" value="ECO:0007669"/>
    <property type="project" value="InterPro"/>
</dbReference>
<dbReference type="InterPro" id="IPR017871">
    <property type="entry name" value="ABC_transporter-like_CS"/>
</dbReference>
<proteinExistence type="predicted"/>
<dbReference type="PANTHER" id="PTHR42794">
    <property type="entry name" value="HEMIN IMPORT ATP-BINDING PROTEIN HMUV"/>
    <property type="match status" value="1"/>
</dbReference>
<keyword evidence="4" id="KW-1278">Translocase</keyword>
<feature type="domain" description="ABC transporter" evidence="5">
    <location>
        <begin position="3"/>
        <end position="236"/>
    </location>
</feature>
<dbReference type="PROSITE" id="PS50893">
    <property type="entry name" value="ABC_TRANSPORTER_2"/>
    <property type="match status" value="1"/>
</dbReference>
<gene>
    <name evidence="6" type="ORF">ASZ90_000361</name>
</gene>
<comment type="caution">
    <text evidence="6">The sequence shown here is derived from an EMBL/GenBank/DDBJ whole genome shotgun (WGS) entry which is preliminary data.</text>
</comment>
<dbReference type="InterPro" id="IPR027417">
    <property type="entry name" value="P-loop_NTPase"/>
</dbReference>
<dbReference type="GO" id="GO:0005524">
    <property type="term" value="F:ATP binding"/>
    <property type="evidence" value="ECO:0007669"/>
    <property type="project" value="UniProtKB-KW"/>
</dbReference>
<dbReference type="InterPro" id="IPR003439">
    <property type="entry name" value="ABC_transporter-like_ATP-bd"/>
</dbReference>
<evidence type="ECO:0000256" key="4">
    <source>
        <dbReference type="ARBA" id="ARBA00022967"/>
    </source>
</evidence>
<dbReference type="PROSITE" id="PS00211">
    <property type="entry name" value="ABC_TRANSPORTER_1"/>
    <property type="match status" value="1"/>
</dbReference>
<protein>
    <submittedName>
        <fullName evidence="6">Iron(Iii) dicitrate transport atp-binding protein</fullName>
    </submittedName>
</protein>
<accession>A0A0W8G9N4</accession>
<dbReference type="SMART" id="SM00382">
    <property type="entry name" value="AAA"/>
    <property type="match status" value="1"/>
</dbReference>
<evidence type="ECO:0000256" key="3">
    <source>
        <dbReference type="ARBA" id="ARBA00022840"/>
    </source>
</evidence>
<organism evidence="6">
    <name type="scientific">hydrocarbon metagenome</name>
    <dbReference type="NCBI Taxonomy" id="938273"/>
    <lineage>
        <taxon>unclassified sequences</taxon>
        <taxon>metagenomes</taxon>
        <taxon>ecological metagenomes</taxon>
    </lineage>
</organism>
<dbReference type="Pfam" id="PF00005">
    <property type="entry name" value="ABC_tran"/>
    <property type="match status" value="1"/>
</dbReference>
<evidence type="ECO:0000256" key="1">
    <source>
        <dbReference type="ARBA" id="ARBA00022448"/>
    </source>
</evidence>
<keyword evidence="3 6" id="KW-0067">ATP-binding</keyword>
<keyword evidence="1" id="KW-0813">Transport</keyword>
<dbReference type="EMBL" id="LNQE01000043">
    <property type="protein sequence ID" value="KUG29746.1"/>
    <property type="molecule type" value="Genomic_DNA"/>
</dbReference>
<dbReference type="AlphaFoldDB" id="A0A0W8G9N4"/>
<evidence type="ECO:0000259" key="5">
    <source>
        <dbReference type="PROSITE" id="PS50893"/>
    </source>
</evidence>
<dbReference type="InterPro" id="IPR003593">
    <property type="entry name" value="AAA+_ATPase"/>
</dbReference>
<dbReference type="Gene3D" id="3.40.50.300">
    <property type="entry name" value="P-loop containing nucleotide triphosphate hydrolases"/>
    <property type="match status" value="1"/>
</dbReference>
<dbReference type="PANTHER" id="PTHR42794:SF1">
    <property type="entry name" value="HEMIN IMPORT ATP-BINDING PROTEIN HMUV"/>
    <property type="match status" value="1"/>
</dbReference>
<reference evidence="6" key="1">
    <citation type="journal article" date="2015" name="Proc. Natl. Acad. Sci. U.S.A.">
        <title>Networks of energetic and metabolic interactions define dynamics in microbial communities.</title>
        <authorList>
            <person name="Embree M."/>
            <person name="Liu J.K."/>
            <person name="Al-Bassam M.M."/>
            <person name="Zengler K."/>
        </authorList>
    </citation>
    <scope>NUCLEOTIDE SEQUENCE</scope>
</reference>
<dbReference type="CDD" id="cd03214">
    <property type="entry name" value="ABC_Iron-Siderophores_B12_Hemin"/>
    <property type="match status" value="1"/>
</dbReference>
<evidence type="ECO:0000313" key="6">
    <source>
        <dbReference type="EMBL" id="KUG29746.1"/>
    </source>
</evidence>
<keyword evidence="2" id="KW-0547">Nucleotide-binding</keyword>